<dbReference type="STRING" id="741276.A0A2S5AZY6"/>
<accession>A0A2S5AZY6</accession>
<dbReference type="GO" id="GO:0030042">
    <property type="term" value="P:actin filament depolymerization"/>
    <property type="evidence" value="ECO:0007669"/>
    <property type="project" value="TreeGrafter"/>
</dbReference>
<dbReference type="Proteomes" id="UP000237144">
    <property type="component" value="Unassembled WGS sequence"/>
</dbReference>
<dbReference type="Pfam" id="PF00400">
    <property type="entry name" value="WD40"/>
    <property type="match status" value="5"/>
</dbReference>
<dbReference type="GO" id="GO:0030864">
    <property type="term" value="C:cortical actin cytoskeleton"/>
    <property type="evidence" value="ECO:0007669"/>
    <property type="project" value="TreeGrafter"/>
</dbReference>
<evidence type="ECO:0000256" key="1">
    <source>
        <dbReference type="ARBA" id="ARBA00022574"/>
    </source>
</evidence>
<name>A0A2S5AZY6_9BASI</name>
<dbReference type="InterPro" id="IPR036322">
    <property type="entry name" value="WD40_repeat_dom_sf"/>
</dbReference>
<feature type="repeat" description="WD" evidence="3">
    <location>
        <begin position="191"/>
        <end position="223"/>
    </location>
</feature>
<dbReference type="InterPro" id="IPR001680">
    <property type="entry name" value="WD40_rpt"/>
</dbReference>
<dbReference type="PANTHER" id="PTHR19856">
    <property type="entry name" value="WD-REPEATCONTAINING PROTEIN WDR1"/>
    <property type="match status" value="1"/>
</dbReference>
<evidence type="ECO:0000256" key="3">
    <source>
        <dbReference type="PROSITE-ProRule" id="PRU00221"/>
    </source>
</evidence>
<dbReference type="SMART" id="SM00320">
    <property type="entry name" value="WD40"/>
    <property type="match status" value="9"/>
</dbReference>
<keyword evidence="1 3" id="KW-0853">WD repeat</keyword>
<sequence>MASKGSLTQTQVIVPAPSTVRGQSTKLYATPSGNAIAYGSGRTAVIRPIGGPNAGTSTEPLLFTHAQPVTVVRPLSEYYAASGDAAGNLKVWDTASGNYTLKLEAKPIARINDIAVDGEGQRIICVGEGKSAFGASFSLSTGSSIGEISGHSKVVNAVAMRPGRPFKAVTGSDDFSVCLLNGVPFKYGLTTRRHTRFVQSLAYSPDGSVFASAGSDGQVFLYNGTDAAEKGAFVDGSAAHDKGVFAVSFSRDGKKVATSSADRKVKLWDVESQKIVQTWEFDGDEVLQQQVGNTFAGDELVSLSFSGDLNILDLRSSTPSRTLYGHQNPITALSVSQPNYDTFFSGDSAGRVLVSTSEDGSQKPVEGSGHKGLVVDIVPTQGGEFVSTAYDDTVKVLSKATGFGSSALSTGAQPRAIASAAPSSDALLLATTSDAQLLSSASSSGLRSLSSLPLPKGSSSPTCGAVSSSGKLAAVGTDDNKLYLFALANGAAAGGAELKHTIELRAVPTAVAFPPEGDDAAPGAEKKVVAIGLATGKVPLYSVETGEIVQARWSDISARVTSLAFSPSGTHLAASSLDESVRIYNVASPSSILSLKNLHRGGANKVVWAGSDKVVSAGADGTIRTLQVKSAA</sequence>
<dbReference type="PANTHER" id="PTHR19856:SF0">
    <property type="entry name" value="WD REPEAT-CONTAINING PROTEIN 1"/>
    <property type="match status" value="1"/>
</dbReference>
<dbReference type="SUPFAM" id="SSF50998">
    <property type="entry name" value="Quinoprotein alcohol dehydrogenase-like"/>
    <property type="match status" value="1"/>
</dbReference>
<proteinExistence type="predicted"/>
<dbReference type="PROSITE" id="PS50294">
    <property type="entry name" value="WD_REPEATS_REGION"/>
    <property type="match status" value="2"/>
</dbReference>
<keyword evidence="5" id="KW-1185">Reference proteome</keyword>
<dbReference type="PROSITE" id="PS50082">
    <property type="entry name" value="WD_REPEATS_2"/>
    <property type="match status" value="3"/>
</dbReference>
<evidence type="ECO:0000313" key="5">
    <source>
        <dbReference type="Proteomes" id="UP000237144"/>
    </source>
</evidence>
<dbReference type="InterPro" id="IPR015943">
    <property type="entry name" value="WD40/YVTN_repeat-like_dom_sf"/>
</dbReference>
<organism evidence="4 5">
    <name type="scientific">Rhodotorula taiwanensis</name>
    <dbReference type="NCBI Taxonomy" id="741276"/>
    <lineage>
        <taxon>Eukaryota</taxon>
        <taxon>Fungi</taxon>
        <taxon>Dikarya</taxon>
        <taxon>Basidiomycota</taxon>
        <taxon>Pucciniomycotina</taxon>
        <taxon>Microbotryomycetes</taxon>
        <taxon>Sporidiobolales</taxon>
        <taxon>Sporidiobolaceae</taxon>
        <taxon>Rhodotorula</taxon>
    </lineage>
</organism>
<feature type="repeat" description="WD" evidence="3">
    <location>
        <begin position="237"/>
        <end position="278"/>
    </location>
</feature>
<protein>
    <submittedName>
        <fullName evidence="4">Uncharacterized protein</fullName>
    </submittedName>
</protein>
<feature type="repeat" description="WD" evidence="3">
    <location>
        <begin position="560"/>
        <end position="594"/>
    </location>
</feature>
<gene>
    <name evidence="4" type="ORF">BMF94_6876</name>
</gene>
<dbReference type="InterPro" id="IPR019775">
    <property type="entry name" value="WD40_repeat_CS"/>
</dbReference>
<reference evidence="4 5" key="1">
    <citation type="journal article" date="2018" name="Front. Microbiol.">
        <title>Prospects for Fungal Bioremediation of Acidic Radioactive Waste Sites: Characterization and Genome Sequence of Rhodotorula taiwanensis MD1149.</title>
        <authorList>
            <person name="Tkavc R."/>
            <person name="Matrosova V.Y."/>
            <person name="Grichenko O.E."/>
            <person name="Gostincar C."/>
            <person name="Volpe R.P."/>
            <person name="Klimenkova P."/>
            <person name="Gaidamakova E.K."/>
            <person name="Zhou C.E."/>
            <person name="Stewart B.J."/>
            <person name="Lyman M.G."/>
            <person name="Malfatti S.A."/>
            <person name="Rubinfeld B."/>
            <person name="Courtot M."/>
            <person name="Singh J."/>
            <person name="Dalgard C.L."/>
            <person name="Hamilton T."/>
            <person name="Frey K.G."/>
            <person name="Gunde-Cimerman N."/>
            <person name="Dugan L."/>
            <person name="Daly M.J."/>
        </authorList>
    </citation>
    <scope>NUCLEOTIDE SEQUENCE [LARGE SCALE GENOMIC DNA]</scope>
    <source>
        <strain evidence="4 5">MD1149</strain>
    </source>
</reference>
<keyword evidence="2" id="KW-0677">Repeat</keyword>
<dbReference type="AlphaFoldDB" id="A0A2S5AZY6"/>
<comment type="caution">
    <text evidence="4">The sequence shown here is derived from an EMBL/GenBank/DDBJ whole genome shotgun (WGS) entry which is preliminary data.</text>
</comment>
<evidence type="ECO:0000256" key="2">
    <source>
        <dbReference type="ARBA" id="ARBA00022737"/>
    </source>
</evidence>
<dbReference type="InterPro" id="IPR011047">
    <property type="entry name" value="Quinoprotein_ADH-like_sf"/>
</dbReference>
<evidence type="ECO:0000313" key="4">
    <source>
        <dbReference type="EMBL" id="POY70102.1"/>
    </source>
</evidence>
<dbReference type="SUPFAM" id="SSF50978">
    <property type="entry name" value="WD40 repeat-like"/>
    <property type="match status" value="1"/>
</dbReference>
<dbReference type="GO" id="GO:0051015">
    <property type="term" value="F:actin filament binding"/>
    <property type="evidence" value="ECO:0007669"/>
    <property type="project" value="TreeGrafter"/>
</dbReference>
<dbReference type="OrthoDB" id="2306at2759"/>
<dbReference type="EMBL" id="PJQD01000145">
    <property type="protein sequence ID" value="POY70102.1"/>
    <property type="molecule type" value="Genomic_DNA"/>
</dbReference>
<dbReference type="Gene3D" id="2.130.10.10">
    <property type="entry name" value="YVTN repeat-like/Quinoprotein amine dehydrogenase"/>
    <property type="match status" value="2"/>
</dbReference>
<dbReference type="CDD" id="cd00200">
    <property type="entry name" value="WD40"/>
    <property type="match status" value="1"/>
</dbReference>
<dbReference type="PROSITE" id="PS00678">
    <property type="entry name" value="WD_REPEATS_1"/>
    <property type="match status" value="1"/>
</dbReference>